<dbReference type="AlphaFoldDB" id="A0A7H0SQ79"/>
<proteinExistence type="predicted"/>
<accession>A0A7H0SQ79</accession>
<name>A0A7H0SQ79_9CORY</name>
<keyword evidence="1" id="KW-0175">Coiled coil</keyword>
<sequence>MEIITKPEKDPETGWWQWKVGETTYRTDTRGQGLWEWIADPEIVEVYSGPTPMIWRQIRGTGQFALPNRDKHQSVVMRWLGDTRGWREYAARKHLRPDDVIGCYQYYLEWFEAQKVKFSEDLASIRSITREIEELEGRLAMLKANREAYMMSAHRGHIPYAEIGRHAGMSGQKVRYTINRMKDEGAWA</sequence>
<protein>
    <submittedName>
        <fullName evidence="2">Uncharacterized protein</fullName>
    </submittedName>
</protein>
<dbReference type="KEGG" id="cpoy:GP475_08685"/>
<evidence type="ECO:0000313" key="2">
    <source>
        <dbReference type="EMBL" id="QNQ90704.1"/>
    </source>
</evidence>
<gene>
    <name evidence="2" type="ORF">GP475_08685</name>
</gene>
<feature type="coiled-coil region" evidence="1">
    <location>
        <begin position="125"/>
        <end position="152"/>
    </location>
</feature>
<dbReference type="Proteomes" id="UP000516320">
    <property type="component" value="Chromosome"/>
</dbReference>
<evidence type="ECO:0000313" key="3">
    <source>
        <dbReference type="Proteomes" id="UP000516320"/>
    </source>
</evidence>
<organism evidence="2 3">
    <name type="scientific">Corynebacterium poyangense</name>
    <dbReference type="NCBI Taxonomy" id="2684405"/>
    <lineage>
        <taxon>Bacteria</taxon>
        <taxon>Bacillati</taxon>
        <taxon>Actinomycetota</taxon>
        <taxon>Actinomycetes</taxon>
        <taxon>Mycobacteriales</taxon>
        <taxon>Corynebacteriaceae</taxon>
        <taxon>Corynebacterium</taxon>
    </lineage>
</organism>
<keyword evidence="3" id="KW-1185">Reference proteome</keyword>
<evidence type="ECO:0000256" key="1">
    <source>
        <dbReference type="SAM" id="Coils"/>
    </source>
</evidence>
<dbReference type="RefSeq" id="WP_187974018.1">
    <property type="nucleotide sequence ID" value="NZ_CP046884.1"/>
</dbReference>
<dbReference type="EMBL" id="CP046884">
    <property type="protein sequence ID" value="QNQ90704.1"/>
    <property type="molecule type" value="Genomic_DNA"/>
</dbReference>
<reference evidence="2 3" key="1">
    <citation type="submission" date="2019-12" db="EMBL/GenBank/DDBJ databases">
        <title>Corynebacterium sp. nov., isolated from feces of the Anser Albifrons in China.</title>
        <authorList>
            <person name="Liu Q."/>
        </authorList>
    </citation>
    <scope>NUCLEOTIDE SEQUENCE [LARGE SCALE GENOMIC DNA]</scope>
    <source>
        <strain evidence="2 3">4H37-19</strain>
    </source>
</reference>